<dbReference type="EMBL" id="VJMH01007230">
    <property type="protein sequence ID" value="KAF0684862.1"/>
    <property type="molecule type" value="Genomic_DNA"/>
</dbReference>
<evidence type="ECO:0000313" key="5">
    <source>
        <dbReference type="Proteomes" id="UP000332933"/>
    </source>
</evidence>
<dbReference type="InterPro" id="IPR006252">
    <property type="entry name" value="Malate_synthA"/>
</dbReference>
<dbReference type="GO" id="GO:0006097">
    <property type="term" value="P:glyoxylate cycle"/>
    <property type="evidence" value="ECO:0007669"/>
    <property type="project" value="InterPro"/>
</dbReference>
<dbReference type="OrthoDB" id="4078635at2759"/>
<dbReference type="GO" id="GO:0005737">
    <property type="term" value="C:cytoplasm"/>
    <property type="evidence" value="ECO:0007669"/>
    <property type="project" value="TreeGrafter"/>
</dbReference>
<evidence type="ECO:0000313" key="3">
    <source>
        <dbReference type="EMBL" id="KAF0684862.1"/>
    </source>
</evidence>
<keyword evidence="5" id="KW-1185">Reference proteome</keyword>
<reference evidence="3" key="2">
    <citation type="submission" date="2019-06" db="EMBL/GenBank/DDBJ databases">
        <title>Genomics analysis of Aphanomyces spp. identifies a new class of oomycete effector associated with host adaptation.</title>
        <authorList>
            <person name="Gaulin E."/>
        </authorList>
    </citation>
    <scope>NUCLEOTIDE SEQUENCE</scope>
    <source>
        <strain evidence="3">CBS 578.67</strain>
    </source>
</reference>
<protein>
    <recommendedName>
        <fullName evidence="1">malate synthase</fullName>
        <ecNumber evidence="1">2.3.3.9</ecNumber>
    </recommendedName>
</protein>
<dbReference type="InterPro" id="IPR011076">
    <property type="entry name" value="Malate_synth_sf"/>
</dbReference>
<dbReference type="SUPFAM" id="SSF51645">
    <property type="entry name" value="Malate synthase G"/>
    <property type="match status" value="1"/>
</dbReference>
<dbReference type="EC" id="2.3.3.9" evidence="1"/>
<dbReference type="InterPro" id="IPR001465">
    <property type="entry name" value="Malate_synthase_TIM"/>
</dbReference>
<organism evidence="4 5">
    <name type="scientific">Aphanomyces stellatus</name>
    <dbReference type="NCBI Taxonomy" id="120398"/>
    <lineage>
        <taxon>Eukaryota</taxon>
        <taxon>Sar</taxon>
        <taxon>Stramenopiles</taxon>
        <taxon>Oomycota</taxon>
        <taxon>Saprolegniomycetes</taxon>
        <taxon>Saprolegniales</taxon>
        <taxon>Verrucalvaceae</taxon>
        <taxon>Aphanomyces</taxon>
    </lineage>
</organism>
<dbReference type="Gene3D" id="3.20.20.360">
    <property type="entry name" value="Malate synthase, domain 3"/>
    <property type="match status" value="1"/>
</dbReference>
<dbReference type="PANTHER" id="PTHR42902:SF2">
    <property type="entry name" value="MALATE SYNTHASE"/>
    <property type="match status" value="1"/>
</dbReference>
<accession>A0A485LRS1</accession>
<dbReference type="GO" id="GO:0004474">
    <property type="term" value="F:malate synthase activity"/>
    <property type="evidence" value="ECO:0007669"/>
    <property type="project" value="UniProtKB-EC"/>
</dbReference>
<sequence length="408" mass="44784">MKSRATDRLVQLKSQLTAASSSSSVQDLYILPAESARSSVPSQDVLEVLTPTVQAFLARLTAHVQDDVGALHVARRRRQLELDSCQTIEEAYAKFQFRPAPEGNWTIDPLPAILQDRRVDIGDIAPARHADFVTALNSGAQGVQVDFDDGNCPTWRNTIHGHRNLARAARGTLAGLKPLEKTALLLVRPRAWNMDEEHVLVHGHVVPGAIFDFAVHMVHSGVHLWKLGRGPFFYLPKLESADEAALWARVFAFTEEQLGLPQATIKATVLIESISAAFDMDAILYALRRYSSGLNCGMWDYTASILSKFRAFRECSLPDRQAHVSMRSPFLATYMHLLIQTCHRRGAPATTGMVPFEMSRASAADRAAFVGKAKAGKTYEADAGADGALVYDTALVSVVQDVSFLQMG</sequence>
<dbReference type="InterPro" id="IPR046363">
    <property type="entry name" value="MS_N_TIM-barrel_dom"/>
</dbReference>
<dbReference type="Pfam" id="PF01274">
    <property type="entry name" value="MS_TIM-barrel"/>
    <property type="match status" value="1"/>
</dbReference>
<evidence type="ECO:0000313" key="4">
    <source>
        <dbReference type="EMBL" id="VFT99854.1"/>
    </source>
</evidence>
<evidence type="ECO:0000256" key="1">
    <source>
        <dbReference type="ARBA" id="ARBA00012636"/>
    </source>
</evidence>
<dbReference type="EMBL" id="CAADRA010007256">
    <property type="protein sequence ID" value="VFT99854.1"/>
    <property type="molecule type" value="Genomic_DNA"/>
</dbReference>
<reference evidence="4 5" key="1">
    <citation type="submission" date="2019-03" db="EMBL/GenBank/DDBJ databases">
        <authorList>
            <person name="Gaulin E."/>
            <person name="Dumas B."/>
        </authorList>
    </citation>
    <scope>NUCLEOTIDE SEQUENCE [LARGE SCALE GENOMIC DNA]</scope>
    <source>
        <strain evidence="4">CBS 568.67</strain>
    </source>
</reference>
<evidence type="ECO:0000259" key="2">
    <source>
        <dbReference type="Pfam" id="PF01274"/>
    </source>
</evidence>
<gene>
    <name evidence="4" type="primary">Aste57867_23207</name>
    <name evidence="3" type="ORF">As57867_023136</name>
    <name evidence="4" type="ORF">ASTE57867_23207</name>
</gene>
<name>A0A485LRS1_9STRA</name>
<dbReference type="Proteomes" id="UP000332933">
    <property type="component" value="Unassembled WGS sequence"/>
</dbReference>
<proteinExistence type="predicted"/>
<feature type="domain" description="Malate synthase TIM barrel" evidence="2">
    <location>
        <begin position="185"/>
        <end position="402"/>
    </location>
</feature>
<dbReference type="PANTHER" id="PTHR42902">
    <property type="entry name" value="MALATE SYNTHASE"/>
    <property type="match status" value="1"/>
</dbReference>
<dbReference type="AlphaFoldDB" id="A0A485LRS1"/>